<feature type="signal peptide" evidence="1">
    <location>
        <begin position="1"/>
        <end position="20"/>
    </location>
</feature>
<dbReference type="InterPro" id="IPR010131">
    <property type="entry name" value="MdtP/NodT-like"/>
</dbReference>
<dbReference type="Proteomes" id="UP000649829">
    <property type="component" value="Unassembled WGS sequence"/>
</dbReference>
<accession>A0A917T0S4</accession>
<keyword evidence="3" id="KW-1185">Reference proteome</keyword>
<dbReference type="EMBL" id="BMLF01000002">
    <property type="protein sequence ID" value="GGM06199.1"/>
    <property type="molecule type" value="Genomic_DNA"/>
</dbReference>
<reference evidence="2" key="2">
    <citation type="submission" date="2020-09" db="EMBL/GenBank/DDBJ databases">
        <authorList>
            <person name="Sun Q."/>
            <person name="Zhou Y."/>
        </authorList>
    </citation>
    <scope>NUCLEOTIDE SEQUENCE</scope>
    <source>
        <strain evidence="2">CGMCC 1.6293</strain>
    </source>
</reference>
<proteinExistence type="predicted"/>
<protein>
    <submittedName>
        <fullName evidence="2">Copper resistance protein</fullName>
    </submittedName>
</protein>
<gene>
    <name evidence="2" type="ORF">GCM10011534_29930</name>
</gene>
<feature type="chain" id="PRO_5037012446" evidence="1">
    <location>
        <begin position="21"/>
        <end position="468"/>
    </location>
</feature>
<organism evidence="2 3">
    <name type="scientific">Pseudooceanicola nanhaiensis</name>
    <dbReference type="NCBI Taxonomy" id="375761"/>
    <lineage>
        <taxon>Bacteria</taxon>
        <taxon>Pseudomonadati</taxon>
        <taxon>Pseudomonadota</taxon>
        <taxon>Alphaproteobacteria</taxon>
        <taxon>Rhodobacterales</taxon>
        <taxon>Paracoccaceae</taxon>
        <taxon>Pseudooceanicola</taxon>
    </lineage>
</organism>
<keyword evidence="1" id="KW-0732">Signal</keyword>
<dbReference type="PROSITE" id="PS51257">
    <property type="entry name" value="PROKAR_LIPOPROTEIN"/>
    <property type="match status" value="1"/>
</dbReference>
<dbReference type="SUPFAM" id="SSF56954">
    <property type="entry name" value="Outer membrane efflux proteins (OEP)"/>
    <property type="match status" value="1"/>
</dbReference>
<dbReference type="Gene3D" id="1.20.1600.10">
    <property type="entry name" value="Outer membrane efflux proteins (OEP)"/>
    <property type="match status" value="1"/>
</dbReference>
<evidence type="ECO:0000313" key="2">
    <source>
        <dbReference type="EMBL" id="GGM06199.1"/>
    </source>
</evidence>
<dbReference type="AlphaFoldDB" id="A0A917T0S4"/>
<evidence type="ECO:0000313" key="3">
    <source>
        <dbReference type="Proteomes" id="UP000649829"/>
    </source>
</evidence>
<evidence type="ECO:0000256" key="1">
    <source>
        <dbReference type="SAM" id="SignalP"/>
    </source>
</evidence>
<reference evidence="2" key="1">
    <citation type="journal article" date="2014" name="Int. J. Syst. Evol. Microbiol.">
        <title>Complete genome sequence of Corynebacterium casei LMG S-19264T (=DSM 44701T), isolated from a smear-ripened cheese.</title>
        <authorList>
            <consortium name="US DOE Joint Genome Institute (JGI-PGF)"/>
            <person name="Walter F."/>
            <person name="Albersmeier A."/>
            <person name="Kalinowski J."/>
            <person name="Ruckert C."/>
        </authorList>
    </citation>
    <scope>NUCLEOTIDE SEQUENCE</scope>
    <source>
        <strain evidence="2">CGMCC 1.6293</strain>
    </source>
</reference>
<name>A0A917T0S4_9RHOB</name>
<comment type="caution">
    <text evidence="2">The sequence shown here is derived from an EMBL/GenBank/DDBJ whole genome shotgun (WGS) entry which is preliminary data.</text>
</comment>
<dbReference type="PANTHER" id="PTHR30203:SF24">
    <property type="entry name" value="BLR4935 PROTEIN"/>
    <property type="match status" value="1"/>
</dbReference>
<dbReference type="RefSeq" id="WP_028287209.1">
    <property type="nucleotide sequence ID" value="NZ_BMLF01000002.1"/>
</dbReference>
<dbReference type="PANTHER" id="PTHR30203">
    <property type="entry name" value="OUTER MEMBRANE CATION EFFLUX PROTEIN"/>
    <property type="match status" value="1"/>
</dbReference>
<sequence length="468" mass="49691">MTLSWKPAVLALPALLAACADTGTVRMASDPKAGFSLVSQSTRQATGAGGVWAQSAAEVAANEARARSLVHRKTIGPDTAVQVALMNNRGLQAAYAELGLSAADLWETALGPVPTLGVTISGIGEAGLARSLEATVTGAILEAVTRKPRQAVAETRFRQAQYAALGQTVALATETRLAWIDAVSAFERAGLVGRAQGTADAASELASELGRTGAMNRADQAREHVFTAELAAERADARLEAQLAKEKLTRLMGLWGSDIDFYVPDRLPGLPGRRPGRAEAEKLALTHRTDLAIGRLELEVIARDYRLAGQTRMISDLAIVAGAEAERSGSPTETEVSPVLEVEFEIPVYDTGKLASRRGELAYMRAANQLAQAAVNARSEARSAHAAVTGKYNIARHWRDEVLPLRRVIDEEALRSYNGMLTSTFDLIAEAREGLEAELSYAGAKADYWRAEAGMTAAIWGGSTGGTD</sequence>
<dbReference type="GO" id="GO:0015562">
    <property type="term" value="F:efflux transmembrane transporter activity"/>
    <property type="evidence" value="ECO:0007669"/>
    <property type="project" value="InterPro"/>
</dbReference>